<evidence type="ECO:0000256" key="3">
    <source>
        <dbReference type="ARBA" id="ARBA00022692"/>
    </source>
</evidence>
<dbReference type="PANTHER" id="PTHR10057:SF0">
    <property type="entry name" value="TRANSLOCATOR PROTEIN"/>
    <property type="match status" value="1"/>
</dbReference>
<feature type="transmembrane region" description="Helical" evidence="6">
    <location>
        <begin position="83"/>
        <end position="104"/>
    </location>
</feature>
<dbReference type="CDD" id="cd15904">
    <property type="entry name" value="TSPO_MBR"/>
    <property type="match status" value="1"/>
</dbReference>
<dbReference type="EMBL" id="CP136051">
    <property type="protein sequence ID" value="WOK08247.1"/>
    <property type="molecule type" value="Genomic_DNA"/>
</dbReference>
<feature type="transmembrane region" description="Helical" evidence="6">
    <location>
        <begin position="136"/>
        <end position="159"/>
    </location>
</feature>
<dbReference type="RefSeq" id="WP_317490890.1">
    <property type="nucleotide sequence ID" value="NZ_CP136051.1"/>
</dbReference>
<evidence type="ECO:0000313" key="8">
    <source>
        <dbReference type="Proteomes" id="UP001302349"/>
    </source>
</evidence>
<evidence type="ECO:0000256" key="5">
    <source>
        <dbReference type="ARBA" id="ARBA00023136"/>
    </source>
</evidence>
<accession>A0ABZ0IUS3</accession>
<dbReference type="InterPro" id="IPR038330">
    <property type="entry name" value="TspO/MBR-related_sf"/>
</dbReference>
<evidence type="ECO:0000313" key="7">
    <source>
        <dbReference type="EMBL" id="WOK08247.1"/>
    </source>
</evidence>
<evidence type="ECO:0000256" key="6">
    <source>
        <dbReference type="SAM" id="Phobius"/>
    </source>
</evidence>
<comment type="similarity">
    <text evidence="2">Belongs to the TspO/BZRP family.</text>
</comment>
<dbReference type="PANTHER" id="PTHR10057">
    <property type="entry name" value="PERIPHERAL-TYPE BENZODIAZEPINE RECEPTOR"/>
    <property type="match status" value="1"/>
</dbReference>
<dbReference type="PIRSF" id="PIRSF005859">
    <property type="entry name" value="PBR"/>
    <property type="match status" value="1"/>
</dbReference>
<dbReference type="InterPro" id="IPR004307">
    <property type="entry name" value="TspO_MBR"/>
</dbReference>
<proteinExistence type="inferred from homology"/>
<dbReference type="Pfam" id="PF03073">
    <property type="entry name" value="TspO_MBR"/>
    <property type="match status" value="1"/>
</dbReference>
<gene>
    <name evidence="7" type="ORF">RT717_06305</name>
</gene>
<dbReference type="Gene3D" id="1.20.1260.100">
    <property type="entry name" value="TspO/MBR protein"/>
    <property type="match status" value="1"/>
</dbReference>
<evidence type="ECO:0000256" key="1">
    <source>
        <dbReference type="ARBA" id="ARBA00004141"/>
    </source>
</evidence>
<feature type="transmembrane region" description="Helical" evidence="6">
    <location>
        <begin position="110"/>
        <end position="129"/>
    </location>
</feature>
<sequence length="160" mass="17307">MASNKTIIIRVAVSIIVCLAVGALSGIATSSSVSTWYTTLNKPPFNPPNWLFAPVWTLLYAMMGVAAGLVWSGAKESIGVKLALGLFVGQLLLNSLWSVLFFGLRNPTAALVEIVVLWVAILLTINRFYLISKTAAWLLVPYLIWVSFAALLNASIVILN</sequence>
<keyword evidence="4 6" id="KW-1133">Transmembrane helix</keyword>
<protein>
    <submittedName>
        <fullName evidence="7">TspO/MBR family protein</fullName>
    </submittedName>
</protein>
<evidence type="ECO:0000256" key="2">
    <source>
        <dbReference type="ARBA" id="ARBA00007524"/>
    </source>
</evidence>
<reference evidence="7 8" key="1">
    <citation type="journal article" date="2023" name="Microbiol. Resour. Announc.">
        <title>Complete Genome Sequence of Imperialibacter roseus strain P4T.</title>
        <authorList>
            <person name="Tizabi D.R."/>
            <person name="Bachvaroff T."/>
            <person name="Hill R.T."/>
        </authorList>
    </citation>
    <scope>NUCLEOTIDE SEQUENCE [LARGE SCALE GENOMIC DNA]</scope>
    <source>
        <strain evidence="7 8">P4T</strain>
    </source>
</reference>
<keyword evidence="3 6" id="KW-0812">Transmembrane</keyword>
<name>A0ABZ0IUS3_9BACT</name>
<feature type="transmembrane region" description="Helical" evidence="6">
    <location>
        <begin position="7"/>
        <end position="30"/>
    </location>
</feature>
<keyword evidence="5 6" id="KW-0472">Membrane</keyword>
<keyword evidence="8" id="KW-1185">Reference proteome</keyword>
<organism evidence="7 8">
    <name type="scientific">Imperialibacter roseus</name>
    <dbReference type="NCBI Taxonomy" id="1324217"/>
    <lineage>
        <taxon>Bacteria</taxon>
        <taxon>Pseudomonadati</taxon>
        <taxon>Bacteroidota</taxon>
        <taxon>Cytophagia</taxon>
        <taxon>Cytophagales</taxon>
        <taxon>Flammeovirgaceae</taxon>
        <taxon>Imperialibacter</taxon>
    </lineage>
</organism>
<evidence type="ECO:0000256" key="4">
    <source>
        <dbReference type="ARBA" id="ARBA00022989"/>
    </source>
</evidence>
<dbReference type="Proteomes" id="UP001302349">
    <property type="component" value="Chromosome"/>
</dbReference>
<feature type="transmembrane region" description="Helical" evidence="6">
    <location>
        <begin position="50"/>
        <end position="71"/>
    </location>
</feature>
<comment type="subcellular location">
    <subcellularLocation>
        <location evidence="1">Membrane</location>
        <topology evidence="1">Multi-pass membrane protein</topology>
    </subcellularLocation>
</comment>